<accession>A0ABW8ANB0</accession>
<dbReference type="Proteomes" id="UP001612915">
    <property type="component" value="Unassembled WGS sequence"/>
</dbReference>
<evidence type="ECO:0008006" key="3">
    <source>
        <dbReference type="Google" id="ProtNLM"/>
    </source>
</evidence>
<gene>
    <name evidence="1" type="ORF">ACIB24_12420</name>
</gene>
<reference evidence="1 2" key="1">
    <citation type="submission" date="2024-10" db="EMBL/GenBank/DDBJ databases">
        <title>The Natural Products Discovery Center: Release of the First 8490 Sequenced Strains for Exploring Actinobacteria Biosynthetic Diversity.</title>
        <authorList>
            <person name="Kalkreuter E."/>
            <person name="Kautsar S.A."/>
            <person name="Yang D."/>
            <person name="Bader C.D."/>
            <person name="Teijaro C.N."/>
            <person name="Fluegel L."/>
            <person name="Davis C.M."/>
            <person name="Simpson J.R."/>
            <person name="Lauterbach L."/>
            <person name="Steele A.D."/>
            <person name="Gui C."/>
            <person name="Meng S."/>
            <person name="Li G."/>
            <person name="Viehrig K."/>
            <person name="Ye F."/>
            <person name="Su P."/>
            <person name="Kiefer A.F."/>
            <person name="Nichols A."/>
            <person name="Cepeda A.J."/>
            <person name="Yan W."/>
            <person name="Fan B."/>
            <person name="Jiang Y."/>
            <person name="Adhikari A."/>
            <person name="Zheng C.-J."/>
            <person name="Schuster L."/>
            <person name="Cowan T.M."/>
            <person name="Smanski M.J."/>
            <person name="Chevrette M.G."/>
            <person name="De Carvalho L.P.S."/>
            <person name="Shen B."/>
        </authorList>
    </citation>
    <scope>NUCLEOTIDE SEQUENCE [LARGE SCALE GENOMIC DNA]</scope>
    <source>
        <strain evidence="1 2">NPDC049639</strain>
    </source>
</reference>
<dbReference type="RefSeq" id="WP_398280350.1">
    <property type="nucleotide sequence ID" value="NZ_JBITLV010000003.1"/>
</dbReference>
<evidence type="ECO:0000313" key="2">
    <source>
        <dbReference type="Proteomes" id="UP001612915"/>
    </source>
</evidence>
<organism evidence="1 2">
    <name type="scientific">Spongisporangium articulatum</name>
    <dbReference type="NCBI Taxonomy" id="3362603"/>
    <lineage>
        <taxon>Bacteria</taxon>
        <taxon>Bacillati</taxon>
        <taxon>Actinomycetota</taxon>
        <taxon>Actinomycetes</taxon>
        <taxon>Kineosporiales</taxon>
        <taxon>Kineosporiaceae</taxon>
        <taxon>Spongisporangium</taxon>
    </lineage>
</organism>
<proteinExistence type="predicted"/>
<evidence type="ECO:0000313" key="1">
    <source>
        <dbReference type="EMBL" id="MFI7587870.1"/>
    </source>
</evidence>
<dbReference type="EMBL" id="JBITLV010000003">
    <property type="protein sequence ID" value="MFI7587870.1"/>
    <property type="molecule type" value="Genomic_DNA"/>
</dbReference>
<name>A0ABW8ANB0_9ACTN</name>
<sequence>MSPGLSLFVTGDTLTGPWVEAWLGAPRFAAYVQAAAGDRGNGLLLYEWNVQLGQALMRDIAHLEVGLRNAYDAVLSERWPGPTHWLLARDSPATTPLMRTKGSGAQRRMVDINHRGRTNVERAIVACGGSAATPGKVMAELSLGFWRSLTANPREQSLWIRYLRHAYPEGTDRREVDEMLQRINTLRNRIAHHEPVYAARPGQLAPAEAHTEIVAVMRMIAPEAAGFVEGNCAVPEVLEARPC</sequence>
<comment type="caution">
    <text evidence="1">The sequence shown here is derived from an EMBL/GenBank/DDBJ whole genome shotgun (WGS) entry which is preliminary data.</text>
</comment>
<keyword evidence="2" id="KW-1185">Reference proteome</keyword>
<protein>
    <recommendedName>
        <fullName evidence="3">Abi-like protein</fullName>
    </recommendedName>
</protein>